<dbReference type="AlphaFoldDB" id="A0AAU9KYT8"/>
<evidence type="ECO:0000313" key="2">
    <source>
        <dbReference type="Proteomes" id="UP001160483"/>
    </source>
</evidence>
<sequence length="641" mass="72975">MQMLSLGLHTVLQCRVRLRISASISCHHFAAFTASTASLRPTNYRLFSASSAVAESSKLGRCVRQRAKNWQVFSAVETTKETGVDALPNKKQVVRKCRFNVHRYIVQQQTPLEDVLPLVQSEMRAKTLKDPAARQAVDSFYFYCAQEAEKKGLTDEFRRQVLRYFDEELFVGKDEEKGKHFVLGKSLNEAVFGSVIKLHLAGGDTEAAWMLINKLRRAVKDAAVNQIPKLHFRTISPLLEYGCKNDQFLSAYSIWEQLKRHDVKWTSAMEDVLVQMVIACVKTNDEKLSEYPEVSATEASKLCFHAQMTSLLHDLQLTCREVSIANAQRLSHAFRDANYIVETVQSDAQMRFQCPCCGHTLKKQGMSEPEREHMLAAIESRRSKVSPENEVKEFLTPFRDWLMLRHENFQLQKFELEAEGHLVSITMPAAYLADKFVVRIRTKHYKEMRRQGKFVTRERRPEEKAILARCVLMGQEGRVVTNDQGRDHVSALLNGYSSTSAKAQTQENGKKSTDIMNTHAGVSSISMDLIARWKDMTTVNIEIEHDEVAYAANAGGDSTGLIPIDSIRLLHPQPFSRVPQVTAPQHFHFPIADQANQNKHPNQVQNQRKRTRWLCAHTLCETSNDTTHRLKCNDIIHGMCT</sequence>
<protein>
    <submittedName>
        <fullName evidence="1">Uncharacterized protein</fullName>
    </submittedName>
</protein>
<dbReference type="GO" id="GO:0004526">
    <property type="term" value="F:ribonuclease P activity"/>
    <property type="evidence" value="ECO:0007669"/>
    <property type="project" value="TreeGrafter"/>
</dbReference>
<comment type="caution">
    <text evidence="1">The sequence shown here is derived from an EMBL/GenBank/DDBJ whole genome shotgun (WGS) entry which is preliminary data.</text>
</comment>
<dbReference type="Gene3D" id="1.25.40.10">
    <property type="entry name" value="Tetratricopeptide repeat domain"/>
    <property type="match status" value="1"/>
</dbReference>
<dbReference type="PANTHER" id="PTHR13547">
    <property type="match status" value="1"/>
</dbReference>
<gene>
    <name evidence="1" type="ORF">PBS003_LOCUS5599</name>
</gene>
<evidence type="ECO:0000313" key="1">
    <source>
        <dbReference type="EMBL" id="CAH0478924.1"/>
    </source>
</evidence>
<name>A0AAU9KYT8_9STRA</name>
<dbReference type="EMBL" id="CAKKTJ010000281">
    <property type="protein sequence ID" value="CAH0478924.1"/>
    <property type="molecule type" value="Genomic_DNA"/>
</dbReference>
<reference evidence="1" key="1">
    <citation type="submission" date="2021-11" db="EMBL/GenBank/DDBJ databases">
        <authorList>
            <person name="Islam A."/>
            <person name="Islam S."/>
            <person name="Flora M.S."/>
            <person name="Rahman M."/>
            <person name="Ziaur R.M."/>
            <person name="Epstein J.H."/>
            <person name="Hassan M."/>
            <person name="Klassen M."/>
            <person name="Woodard K."/>
            <person name="Webb A."/>
            <person name="Webby R.J."/>
            <person name="El Zowalaty M.E."/>
        </authorList>
    </citation>
    <scope>NUCLEOTIDE SEQUENCE</scope>
    <source>
        <strain evidence="1">Pbs3</strain>
    </source>
</reference>
<organism evidence="1 2">
    <name type="scientific">Peronospora belbahrii</name>
    <dbReference type="NCBI Taxonomy" id="622444"/>
    <lineage>
        <taxon>Eukaryota</taxon>
        <taxon>Sar</taxon>
        <taxon>Stramenopiles</taxon>
        <taxon>Oomycota</taxon>
        <taxon>Peronosporomycetes</taxon>
        <taxon>Peronosporales</taxon>
        <taxon>Peronosporaceae</taxon>
        <taxon>Peronospora</taxon>
    </lineage>
</organism>
<dbReference type="GO" id="GO:0001682">
    <property type="term" value="P:tRNA 5'-leader removal"/>
    <property type="evidence" value="ECO:0007669"/>
    <property type="project" value="TreeGrafter"/>
</dbReference>
<dbReference type="PANTHER" id="PTHR13547:SF1">
    <property type="entry name" value="MITOCHONDRIAL RIBONUCLEASE P CATALYTIC SUBUNIT"/>
    <property type="match status" value="1"/>
</dbReference>
<dbReference type="Proteomes" id="UP001160483">
    <property type="component" value="Unassembled WGS sequence"/>
</dbReference>
<dbReference type="InterPro" id="IPR011990">
    <property type="entry name" value="TPR-like_helical_dom_sf"/>
</dbReference>
<accession>A0AAU9KYT8</accession>
<proteinExistence type="predicted"/>